<feature type="region of interest" description="Disordered" evidence="3">
    <location>
        <begin position="116"/>
        <end position="150"/>
    </location>
</feature>
<comment type="caution">
    <text evidence="5">The sequence shown here is derived from an EMBL/GenBank/DDBJ whole genome shotgun (WGS) entry which is preliminary data.</text>
</comment>
<evidence type="ECO:0000313" key="5">
    <source>
        <dbReference type="EMBL" id="KAF6203553.1"/>
    </source>
</evidence>
<dbReference type="InterPro" id="IPR009003">
    <property type="entry name" value="Peptidase_S1_PA"/>
</dbReference>
<dbReference type="PANTHER" id="PTHR24252">
    <property type="entry name" value="ACROSIN-RELATED"/>
    <property type="match status" value="1"/>
</dbReference>
<dbReference type="PROSITE" id="PS50240">
    <property type="entry name" value="TRYPSIN_DOM"/>
    <property type="match status" value="1"/>
</dbReference>
<organism evidence="5 6">
    <name type="scientific">Apolygus lucorum</name>
    <name type="common">Small green plant bug</name>
    <name type="synonym">Lygocoris lucorum</name>
    <dbReference type="NCBI Taxonomy" id="248454"/>
    <lineage>
        <taxon>Eukaryota</taxon>
        <taxon>Metazoa</taxon>
        <taxon>Ecdysozoa</taxon>
        <taxon>Arthropoda</taxon>
        <taxon>Hexapoda</taxon>
        <taxon>Insecta</taxon>
        <taxon>Pterygota</taxon>
        <taxon>Neoptera</taxon>
        <taxon>Paraneoptera</taxon>
        <taxon>Hemiptera</taxon>
        <taxon>Heteroptera</taxon>
        <taxon>Panheteroptera</taxon>
        <taxon>Cimicomorpha</taxon>
        <taxon>Miridae</taxon>
        <taxon>Mirini</taxon>
        <taxon>Apolygus</taxon>
    </lineage>
</organism>
<dbReference type="PROSITE" id="PS00135">
    <property type="entry name" value="TRYPSIN_SER"/>
    <property type="match status" value="1"/>
</dbReference>
<proteinExistence type="predicted"/>
<dbReference type="PANTHER" id="PTHR24252:SF7">
    <property type="entry name" value="HYALIN"/>
    <property type="match status" value="1"/>
</dbReference>
<feature type="domain" description="Peptidase S1" evidence="4">
    <location>
        <begin position="432"/>
        <end position="675"/>
    </location>
</feature>
<keyword evidence="1" id="KW-1015">Disulfide bond</keyword>
<feature type="compositionally biased region" description="Polar residues" evidence="3">
    <location>
        <begin position="119"/>
        <end position="145"/>
    </location>
</feature>
<dbReference type="InterPro" id="IPR001314">
    <property type="entry name" value="Peptidase_S1A"/>
</dbReference>
<dbReference type="PROSITE" id="PS00134">
    <property type="entry name" value="TRYPSIN_HIS"/>
    <property type="match status" value="1"/>
</dbReference>
<dbReference type="OrthoDB" id="6407006at2759"/>
<dbReference type="Proteomes" id="UP000466442">
    <property type="component" value="Unassembled WGS sequence"/>
</dbReference>
<dbReference type="InterPro" id="IPR043504">
    <property type="entry name" value="Peptidase_S1_PA_chymotrypsin"/>
</dbReference>
<evidence type="ECO:0000313" key="6">
    <source>
        <dbReference type="Proteomes" id="UP000466442"/>
    </source>
</evidence>
<dbReference type="Pfam" id="PF00089">
    <property type="entry name" value="Trypsin"/>
    <property type="match status" value="1"/>
</dbReference>
<keyword evidence="6" id="KW-1185">Reference proteome</keyword>
<accession>A0A8S9X3L9</accession>
<dbReference type="SMART" id="SM00020">
    <property type="entry name" value="Tryp_SPc"/>
    <property type="match status" value="1"/>
</dbReference>
<dbReference type="EMBL" id="WIXP02000010">
    <property type="protein sequence ID" value="KAF6203553.1"/>
    <property type="molecule type" value="Genomic_DNA"/>
</dbReference>
<keyword evidence="2" id="KW-0720">Serine protease</keyword>
<dbReference type="GO" id="GO:0004252">
    <property type="term" value="F:serine-type endopeptidase activity"/>
    <property type="evidence" value="ECO:0007669"/>
    <property type="project" value="InterPro"/>
</dbReference>
<reference evidence="5" key="1">
    <citation type="journal article" date="2021" name="Mol. Ecol. Resour.">
        <title>Apolygus lucorum genome provides insights into omnivorousness and mesophyll feeding.</title>
        <authorList>
            <person name="Liu Y."/>
            <person name="Liu H."/>
            <person name="Wang H."/>
            <person name="Huang T."/>
            <person name="Liu B."/>
            <person name="Yang B."/>
            <person name="Yin L."/>
            <person name="Li B."/>
            <person name="Zhang Y."/>
            <person name="Zhang S."/>
            <person name="Jiang F."/>
            <person name="Zhang X."/>
            <person name="Ren Y."/>
            <person name="Wang B."/>
            <person name="Wang S."/>
            <person name="Lu Y."/>
            <person name="Wu K."/>
            <person name="Fan W."/>
            <person name="Wang G."/>
        </authorList>
    </citation>
    <scope>NUCLEOTIDE SEQUENCE</scope>
    <source>
        <strain evidence="5">12Hb</strain>
    </source>
</reference>
<evidence type="ECO:0000256" key="3">
    <source>
        <dbReference type="SAM" id="MobiDB-lite"/>
    </source>
</evidence>
<dbReference type="InterPro" id="IPR033116">
    <property type="entry name" value="TRYPSIN_SER"/>
</dbReference>
<dbReference type="AlphaFoldDB" id="A0A8S9X3L9"/>
<evidence type="ECO:0000256" key="2">
    <source>
        <dbReference type="RuleBase" id="RU363034"/>
    </source>
</evidence>
<name>A0A8S9X3L9_APOLU</name>
<dbReference type="FunFam" id="2.40.10.10:FF:000072">
    <property type="entry name" value="CLIP-domain serine protease"/>
    <property type="match status" value="1"/>
</dbReference>
<evidence type="ECO:0000259" key="4">
    <source>
        <dbReference type="PROSITE" id="PS50240"/>
    </source>
</evidence>
<dbReference type="Gene3D" id="2.40.10.10">
    <property type="entry name" value="Trypsin-like serine proteases"/>
    <property type="match status" value="1"/>
</dbReference>
<evidence type="ECO:0000256" key="1">
    <source>
        <dbReference type="ARBA" id="ARBA00023157"/>
    </source>
</evidence>
<protein>
    <recommendedName>
        <fullName evidence="4">Peptidase S1 domain-containing protein</fullName>
    </recommendedName>
</protein>
<dbReference type="PRINTS" id="PR00722">
    <property type="entry name" value="CHYMOTRYPSIN"/>
</dbReference>
<sequence length="678" mass="76198">MERMGTDMDLSRNRWSMEISTKHIYFGMSTETHVKKKIKRAKKCITILECLKNSIAADRENVRNMYDKINEVMKRQNPEFAEEPVDGDNTCRVDREVQVDLDDLNKSNGRIGELIPLNEAQNLQGEPPTNGSPLSSPKKLSTNGLKKTKHRNKVDQNMIIKVEDSGSDDSNHSEEAKLSENLVHRMMAPCSALSNPATPKAFLHYVVIENLPIRATAEEVINELFIGLIGINREDVTGITVHNDKTESIAQIYFKDLKHVQRILVFSGKLVFKGRVITSKIGMTHDTALRRPNARLSGFRGSSSTRMMRLGTMKVALTLFVWLNEIRLIRNAKDSEEGRGSGCNYRGQQHSCTLTLACWLSGGESQPGCASSFFPFSSWIFACCVQSRSAAQQVTPQPEQHHHHSLQKRKDAIHKRPVLNCGSPMMTFQKRIIGGSEAYFGELPWQAHLRIAGYQCGGVLVSKHFVLTAAHCVHRASLRDILVYLGEYDTQNTGYFDEPFPEEIHRVVQKIVHPKFQFRMSQPDRFDVALIRLNRGVTFRENILPICLPKRGMSFSGRMALVAGWGKTDTSYGKTGTNVLRKALVPILSDEECLEWHRHKNIRVELHKEMFCAGHSDGHMDACLGDSGGPLIVQESGRWTLAGITSAGFGCAVDHQPGIYHKVQVTTNWILSMIQQPP</sequence>
<dbReference type="InterPro" id="IPR001254">
    <property type="entry name" value="Trypsin_dom"/>
</dbReference>
<keyword evidence="2" id="KW-0378">Hydrolase</keyword>
<dbReference type="SUPFAM" id="SSF50494">
    <property type="entry name" value="Trypsin-like serine proteases"/>
    <property type="match status" value="1"/>
</dbReference>
<gene>
    <name evidence="5" type="ORF">GE061_001885</name>
</gene>
<dbReference type="InterPro" id="IPR018114">
    <property type="entry name" value="TRYPSIN_HIS"/>
</dbReference>
<dbReference type="GO" id="GO:0006508">
    <property type="term" value="P:proteolysis"/>
    <property type="evidence" value="ECO:0007669"/>
    <property type="project" value="UniProtKB-KW"/>
</dbReference>
<keyword evidence="2" id="KW-0645">Protease</keyword>
<dbReference type="CDD" id="cd00190">
    <property type="entry name" value="Tryp_SPc"/>
    <property type="match status" value="1"/>
</dbReference>